<evidence type="ECO:0000256" key="1">
    <source>
        <dbReference type="SAM" id="SignalP"/>
    </source>
</evidence>
<dbReference type="InterPro" id="IPR046495">
    <property type="entry name" value="DUF6588"/>
</dbReference>
<dbReference type="RefSeq" id="WP_252586507.1">
    <property type="nucleotide sequence ID" value="NZ_JAMWYS010000024.1"/>
</dbReference>
<organism evidence="2 3">
    <name type="scientific">Solitalea agri</name>
    <dbReference type="NCBI Taxonomy" id="2953739"/>
    <lineage>
        <taxon>Bacteria</taxon>
        <taxon>Pseudomonadati</taxon>
        <taxon>Bacteroidota</taxon>
        <taxon>Sphingobacteriia</taxon>
        <taxon>Sphingobacteriales</taxon>
        <taxon>Sphingobacteriaceae</taxon>
        <taxon>Solitalea</taxon>
    </lineage>
</organism>
<evidence type="ECO:0000313" key="3">
    <source>
        <dbReference type="Proteomes" id="UP001155182"/>
    </source>
</evidence>
<accession>A0A9X2JC80</accession>
<gene>
    <name evidence="2" type="ORF">NF867_05030</name>
</gene>
<name>A0A9X2JC80_9SPHI</name>
<keyword evidence="1" id="KW-0732">Signal</keyword>
<dbReference type="AlphaFoldDB" id="A0A9X2JC80"/>
<evidence type="ECO:0008006" key="4">
    <source>
        <dbReference type="Google" id="ProtNLM"/>
    </source>
</evidence>
<proteinExistence type="predicted"/>
<evidence type="ECO:0000313" key="2">
    <source>
        <dbReference type="EMBL" id="MCO4292224.1"/>
    </source>
</evidence>
<keyword evidence="3" id="KW-1185">Reference proteome</keyword>
<comment type="caution">
    <text evidence="2">The sequence shown here is derived from an EMBL/GenBank/DDBJ whole genome shotgun (WGS) entry which is preliminary data.</text>
</comment>
<dbReference type="Proteomes" id="UP001155182">
    <property type="component" value="Unassembled WGS sequence"/>
</dbReference>
<sequence>MNRTFTKLFVSAIAFIFCSLSAFAQNDVVNIIKAKDDAGKLAQAYLNPFLKGFGTGLNSGWFQTAKTHGLGRFDVTITPSVSFVPSSGRSFDLNSLGLSSNLRYDQNNSVSPTLMGKDTEGPEVKLYGKNPSTNQDEEIAKFRLPQGAGISFAPAPMAQISVGLIKGTEIGIRFIPSINMGEAGNVKMIGFGVKHDVKQWIPVIKMLPFDLSVMAAFTNLTYTKGTELKPDEGALPKSTNDVFNLATANQHIEFSSKGFMTNAIISKKISVLTVFGGLGYQSTKSTVGLLGKYPVTTGVTGPDNAKIKTYETLTNPIKFSNNDSNGANLTGGFRLKFAVFTIHASGTLAKYPTANAGFGLNLDWK</sequence>
<protein>
    <recommendedName>
        <fullName evidence="4">DUF5723 domain-containing protein</fullName>
    </recommendedName>
</protein>
<feature type="signal peptide" evidence="1">
    <location>
        <begin position="1"/>
        <end position="24"/>
    </location>
</feature>
<dbReference type="Pfam" id="PF20230">
    <property type="entry name" value="DUF6588"/>
    <property type="match status" value="1"/>
</dbReference>
<dbReference type="EMBL" id="JAMWYS010000024">
    <property type="protein sequence ID" value="MCO4292224.1"/>
    <property type="molecule type" value="Genomic_DNA"/>
</dbReference>
<feature type="chain" id="PRO_5040950619" description="DUF5723 domain-containing protein" evidence="1">
    <location>
        <begin position="25"/>
        <end position="365"/>
    </location>
</feature>
<reference evidence="2" key="1">
    <citation type="submission" date="2022-06" db="EMBL/GenBank/DDBJ databases">
        <title>Solitalea sp. MAHUQ-68 isolated from rhizospheric soil.</title>
        <authorList>
            <person name="Huq M.A."/>
        </authorList>
    </citation>
    <scope>NUCLEOTIDE SEQUENCE</scope>
    <source>
        <strain evidence="2">MAHUQ-68</strain>
    </source>
</reference>